<keyword evidence="1" id="KW-0812">Transmembrane</keyword>
<evidence type="ECO:0000313" key="4">
    <source>
        <dbReference type="Proteomes" id="UP001642464"/>
    </source>
</evidence>
<protein>
    <submittedName>
        <fullName evidence="3">Uncharacterized protein</fullName>
    </submittedName>
</protein>
<proteinExistence type="predicted"/>
<reference evidence="3 4" key="1">
    <citation type="submission" date="2024-02" db="EMBL/GenBank/DDBJ databases">
        <authorList>
            <person name="Chen Y."/>
            <person name="Shah S."/>
            <person name="Dougan E. K."/>
            <person name="Thang M."/>
            <person name="Chan C."/>
        </authorList>
    </citation>
    <scope>NUCLEOTIDE SEQUENCE [LARGE SCALE GENOMIC DNA]</scope>
</reference>
<keyword evidence="4" id="KW-1185">Reference proteome</keyword>
<evidence type="ECO:0000313" key="2">
    <source>
        <dbReference type="EMBL" id="CAK9000351.1"/>
    </source>
</evidence>
<accession>A0ABP0SC47</accession>
<sequence length="113" mass="12905">MWEDGLNMFKPCAIRIGIVICAPLFKAVLTCTTRRTSILFILLLNLALLTFKKVQMPEFHLLWVFPGTVEHSEMSLGKEEVHVGLDFGSLLFQILCILWAWILVCTAMYCEVI</sequence>
<keyword evidence="1" id="KW-0472">Membrane</keyword>
<feature type="transmembrane region" description="Helical" evidence="1">
    <location>
        <begin position="12"/>
        <end position="29"/>
    </location>
</feature>
<feature type="transmembrane region" description="Helical" evidence="1">
    <location>
        <begin position="36"/>
        <end position="54"/>
    </location>
</feature>
<evidence type="ECO:0000313" key="3">
    <source>
        <dbReference type="EMBL" id="CAK9109926.1"/>
    </source>
</evidence>
<dbReference type="EMBL" id="CAXAMM010003547">
    <property type="protein sequence ID" value="CAK9000351.1"/>
    <property type="molecule type" value="Genomic_DNA"/>
</dbReference>
<keyword evidence="1" id="KW-1133">Transmembrane helix</keyword>
<comment type="caution">
    <text evidence="3">The sequence shown here is derived from an EMBL/GenBank/DDBJ whole genome shotgun (WGS) entry which is preliminary data.</text>
</comment>
<feature type="transmembrane region" description="Helical" evidence="1">
    <location>
        <begin position="90"/>
        <end position="110"/>
    </location>
</feature>
<dbReference type="EMBL" id="CAXAMM010043417">
    <property type="protein sequence ID" value="CAK9109926.1"/>
    <property type="molecule type" value="Genomic_DNA"/>
</dbReference>
<gene>
    <name evidence="3" type="ORF">SCF082_LOCUS51064</name>
    <name evidence="2" type="ORF">SCF082_LOCUS6457</name>
</gene>
<evidence type="ECO:0000256" key="1">
    <source>
        <dbReference type="SAM" id="Phobius"/>
    </source>
</evidence>
<organism evidence="3 4">
    <name type="scientific">Durusdinium trenchii</name>
    <dbReference type="NCBI Taxonomy" id="1381693"/>
    <lineage>
        <taxon>Eukaryota</taxon>
        <taxon>Sar</taxon>
        <taxon>Alveolata</taxon>
        <taxon>Dinophyceae</taxon>
        <taxon>Suessiales</taxon>
        <taxon>Symbiodiniaceae</taxon>
        <taxon>Durusdinium</taxon>
    </lineage>
</organism>
<dbReference type="Proteomes" id="UP001642464">
    <property type="component" value="Unassembled WGS sequence"/>
</dbReference>
<name>A0ABP0SC47_9DINO</name>